<proteinExistence type="predicted"/>
<dbReference type="Proteomes" id="UP000076131">
    <property type="component" value="Unassembled WGS sequence"/>
</dbReference>
<protein>
    <submittedName>
        <fullName evidence="1">Uncharacterized protein</fullName>
    </submittedName>
</protein>
<keyword evidence="2" id="KW-1185">Reference proteome</keyword>
<dbReference type="STRING" id="416169.RHOFW104T7_08905"/>
<reference evidence="1 2" key="1">
    <citation type="journal article" date="2016" name="MBio">
        <title>Lateral Gene Transfer in a Heavy Metal-Contaminated-Groundwater Microbial Community.</title>
        <authorList>
            <person name="Hemme C.L."/>
            <person name="Green S.J."/>
            <person name="Rishishwar L."/>
            <person name="Prakash O."/>
            <person name="Pettenato A."/>
            <person name="Chakraborty R."/>
            <person name="Deutschbauer A.M."/>
            <person name="Van Nostrand J.D."/>
            <person name="Wu L."/>
            <person name="He Z."/>
            <person name="Jordan I.K."/>
            <person name="Hazen T.C."/>
            <person name="Arkin A.P."/>
            <person name="Kostka J.E."/>
            <person name="Zhou J."/>
        </authorList>
    </citation>
    <scope>NUCLEOTIDE SEQUENCE [LARGE SCALE GENOMIC DNA]</scope>
    <source>
        <strain evidence="1 2">FW104-T7</strain>
    </source>
</reference>
<accession>A0A154QJN6</accession>
<evidence type="ECO:0000313" key="1">
    <source>
        <dbReference type="EMBL" id="KZC24398.1"/>
    </source>
</evidence>
<evidence type="ECO:0000313" key="2">
    <source>
        <dbReference type="Proteomes" id="UP000076131"/>
    </source>
</evidence>
<comment type="caution">
    <text evidence="1">The sequence shown here is derived from an EMBL/GenBank/DDBJ whole genome shotgun (WGS) entry which is preliminary data.</text>
</comment>
<sequence length="62" mass="6185">MSSGAAIGVWGGLDCKPPANCRSRNGPDVSTTGFYAGKKGDAPGAGIGTLNVNNLAVFLNAF</sequence>
<dbReference type="RefSeq" id="WP_039953420.1">
    <property type="nucleotide sequence ID" value="NZ_LVJS01000028.1"/>
</dbReference>
<gene>
    <name evidence="1" type="ORF">RHOFW104T7_08905</name>
</gene>
<organism evidence="1 2">
    <name type="scientific">Rhodanobacter thiooxydans</name>
    <dbReference type="NCBI Taxonomy" id="416169"/>
    <lineage>
        <taxon>Bacteria</taxon>
        <taxon>Pseudomonadati</taxon>
        <taxon>Pseudomonadota</taxon>
        <taxon>Gammaproteobacteria</taxon>
        <taxon>Lysobacterales</taxon>
        <taxon>Rhodanobacteraceae</taxon>
        <taxon>Rhodanobacter</taxon>
    </lineage>
</organism>
<name>A0A154QJN6_9GAMM</name>
<dbReference type="AlphaFoldDB" id="A0A154QJN6"/>
<dbReference type="EMBL" id="LVJS01000028">
    <property type="protein sequence ID" value="KZC24398.1"/>
    <property type="molecule type" value="Genomic_DNA"/>
</dbReference>